<evidence type="ECO:0000256" key="3">
    <source>
        <dbReference type="ARBA" id="ARBA00016337"/>
    </source>
</evidence>
<evidence type="ECO:0000256" key="11">
    <source>
        <dbReference type="PIRNR" id="PIRNR006268"/>
    </source>
</evidence>
<proteinExistence type="inferred from homology"/>
<organism evidence="13 14">
    <name type="scientific">Aureimonas populi</name>
    <dbReference type="NCBI Taxonomy" id="1701758"/>
    <lineage>
        <taxon>Bacteria</taxon>
        <taxon>Pseudomonadati</taxon>
        <taxon>Pseudomonadota</taxon>
        <taxon>Alphaproteobacteria</taxon>
        <taxon>Hyphomicrobiales</taxon>
        <taxon>Aurantimonadaceae</taxon>
        <taxon>Aureimonas</taxon>
    </lineage>
</organism>
<dbReference type="SUPFAM" id="SSF143631">
    <property type="entry name" value="ApbE-like"/>
    <property type="match status" value="1"/>
</dbReference>
<keyword evidence="5 11" id="KW-0808">Transferase</keyword>
<reference evidence="14" key="1">
    <citation type="journal article" date="2019" name="Int. J. Syst. Evol. Microbiol.">
        <title>The Global Catalogue of Microorganisms (GCM) 10K type strain sequencing project: providing services to taxonomists for standard genome sequencing and annotation.</title>
        <authorList>
            <consortium name="The Broad Institute Genomics Platform"/>
            <consortium name="The Broad Institute Genome Sequencing Center for Infectious Disease"/>
            <person name="Wu L."/>
            <person name="Ma J."/>
        </authorList>
    </citation>
    <scope>NUCLEOTIDE SEQUENCE [LARGE SCALE GENOMIC DNA]</scope>
    <source>
        <strain evidence="14">ZS-35-S2</strain>
    </source>
</reference>
<protein>
    <recommendedName>
        <fullName evidence="3 11">FAD:protein FMN transferase</fullName>
        <ecNumber evidence="2 11">2.7.1.180</ecNumber>
    </recommendedName>
    <alternativeName>
        <fullName evidence="9 11">Flavin transferase</fullName>
    </alternativeName>
</protein>
<comment type="catalytic activity">
    <reaction evidence="10 11">
        <text>L-threonyl-[protein] + FAD = FMN-L-threonyl-[protein] + AMP + H(+)</text>
        <dbReference type="Rhea" id="RHEA:36847"/>
        <dbReference type="Rhea" id="RHEA-COMP:11060"/>
        <dbReference type="Rhea" id="RHEA-COMP:11061"/>
        <dbReference type="ChEBI" id="CHEBI:15378"/>
        <dbReference type="ChEBI" id="CHEBI:30013"/>
        <dbReference type="ChEBI" id="CHEBI:57692"/>
        <dbReference type="ChEBI" id="CHEBI:74257"/>
        <dbReference type="ChEBI" id="CHEBI:456215"/>
        <dbReference type="EC" id="2.7.1.180"/>
    </reaction>
</comment>
<dbReference type="PANTHER" id="PTHR30040:SF2">
    <property type="entry name" value="FAD:PROTEIN FMN TRANSFERASE"/>
    <property type="match status" value="1"/>
</dbReference>
<evidence type="ECO:0000256" key="7">
    <source>
        <dbReference type="ARBA" id="ARBA00022827"/>
    </source>
</evidence>
<dbReference type="InterPro" id="IPR024932">
    <property type="entry name" value="ApbE"/>
</dbReference>
<evidence type="ECO:0000256" key="1">
    <source>
        <dbReference type="ARBA" id="ARBA00001946"/>
    </source>
</evidence>
<feature type="chain" id="PRO_5045458504" description="FAD:protein FMN transferase" evidence="12">
    <location>
        <begin position="25"/>
        <end position="319"/>
    </location>
</feature>
<evidence type="ECO:0000313" key="13">
    <source>
        <dbReference type="EMBL" id="MFD2238499.1"/>
    </source>
</evidence>
<dbReference type="Pfam" id="PF02424">
    <property type="entry name" value="ApbE"/>
    <property type="match status" value="1"/>
</dbReference>
<accession>A0ABW5CME1</accession>
<comment type="cofactor">
    <cofactor evidence="1">
        <name>Mg(2+)</name>
        <dbReference type="ChEBI" id="CHEBI:18420"/>
    </cofactor>
</comment>
<keyword evidence="12" id="KW-0732">Signal</keyword>
<keyword evidence="14" id="KW-1185">Reference proteome</keyword>
<evidence type="ECO:0000256" key="12">
    <source>
        <dbReference type="SAM" id="SignalP"/>
    </source>
</evidence>
<dbReference type="Gene3D" id="3.10.520.10">
    <property type="entry name" value="ApbE-like domains"/>
    <property type="match status" value="1"/>
</dbReference>
<dbReference type="GO" id="GO:0016740">
    <property type="term" value="F:transferase activity"/>
    <property type="evidence" value="ECO:0007669"/>
    <property type="project" value="UniProtKB-KW"/>
</dbReference>
<dbReference type="InterPro" id="IPR003374">
    <property type="entry name" value="ApbE-like_sf"/>
</dbReference>
<keyword evidence="7 11" id="KW-0274">FAD</keyword>
<evidence type="ECO:0000256" key="5">
    <source>
        <dbReference type="ARBA" id="ARBA00022679"/>
    </source>
</evidence>
<comment type="similarity">
    <text evidence="11">Belongs to the ApbE family.</text>
</comment>
<comment type="caution">
    <text evidence="13">The sequence shown here is derived from an EMBL/GenBank/DDBJ whole genome shotgun (WGS) entry which is preliminary data.</text>
</comment>
<keyword evidence="6 11" id="KW-0479">Metal-binding</keyword>
<sequence>MVTRRQFLAGAGAALAMAALPAMAAEPRLLSGRAFGTRWRVTLPRGADDALAGELSALLAEVDASMSPFRADSEITRFNRSGATGWRQASPGMCDVAGAALDIARLTGGAFDPSVGPAVHRFGFGPVQGAMTGSYRGIEAGEAALSKSEAGLSLDLCGIAKGHAVDRLAAHLAARGHGDFLVDIGGDMRAAGRGPHGRAWRLGIEDPLAGGARRKVELAGEALATSGDAIHAYELNGRRYSHTIDPATGEPVLNAVASVSVIAPDAMRADALATALMVMGPQKGLAFADANAIPAFFLLREEGGLREAANGLFLARLIA</sequence>
<evidence type="ECO:0000256" key="9">
    <source>
        <dbReference type="ARBA" id="ARBA00031306"/>
    </source>
</evidence>
<dbReference type="RefSeq" id="WP_209737450.1">
    <property type="nucleotide sequence ID" value="NZ_CP072611.1"/>
</dbReference>
<dbReference type="PROSITE" id="PS51318">
    <property type="entry name" value="TAT"/>
    <property type="match status" value="1"/>
</dbReference>
<dbReference type="InterPro" id="IPR006311">
    <property type="entry name" value="TAT_signal"/>
</dbReference>
<gene>
    <name evidence="13" type="ORF">ACFSKQ_13675</name>
</gene>
<dbReference type="EMBL" id="JBHUIJ010000018">
    <property type="protein sequence ID" value="MFD2238499.1"/>
    <property type="molecule type" value="Genomic_DNA"/>
</dbReference>
<dbReference type="PANTHER" id="PTHR30040">
    <property type="entry name" value="THIAMINE BIOSYNTHESIS LIPOPROTEIN APBE"/>
    <property type="match status" value="1"/>
</dbReference>
<dbReference type="Proteomes" id="UP001597371">
    <property type="component" value="Unassembled WGS sequence"/>
</dbReference>
<evidence type="ECO:0000313" key="14">
    <source>
        <dbReference type="Proteomes" id="UP001597371"/>
    </source>
</evidence>
<dbReference type="PIRSF" id="PIRSF006268">
    <property type="entry name" value="ApbE"/>
    <property type="match status" value="1"/>
</dbReference>
<keyword evidence="8 11" id="KW-0460">Magnesium</keyword>
<feature type="signal peptide" evidence="12">
    <location>
        <begin position="1"/>
        <end position="24"/>
    </location>
</feature>
<evidence type="ECO:0000256" key="10">
    <source>
        <dbReference type="ARBA" id="ARBA00048540"/>
    </source>
</evidence>
<evidence type="ECO:0000256" key="4">
    <source>
        <dbReference type="ARBA" id="ARBA00022630"/>
    </source>
</evidence>
<keyword evidence="4 11" id="KW-0285">Flavoprotein</keyword>
<evidence type="ECO:0000256" key="6">
    <source>
        <dbReference type="ARBA" id="ARBA00022723"/>
    </source>
</evidence>
<evidence type="ECO:0000256" key="2">
    <source>
        <dbReference type="ARBA" id="ARBA00011955"/>
    </source>
</evidence>
<name>A0ABW5CME1_9HYPH</name>
<evidence type="ECO:0000256" key="8">
    <source>
        <dbReference type="ARBA" id="ARBA00022842"/>
    </source>
</evidence>
<dbReference type="EC" id="2.7.1.180" evidence="2 11"/>